<sequence length="393" mass="40515">MEDVSQGHGAPGGLPSVSCRPLTGLRGGQELEASGGSTGSGPHPKGDSADETGVVCQGSGELGSATCGGLGGMQGGQELRASGGSAGSGSQPLGDSLEETGEVCQGPGGLASASRWCLWLLHGSLPQLRGDPEEEEDTGGGLPGPRGVRWAALCIALALPSTAGLPGAGSLGGLAWFGAPAQGRPRQRQRAGLPGTRKAAIWEQTVARWAARLAGGGGVGGLPRLCVPARGRLPGRDWGRQPGPRWAGLCVPLVPLAAARVPTGFPGVCAPAQVRPRGRGRHRGDLPGMGILDHLTCLLRNKYAGQEATVRTGYGTTHWFQIGKGVCQGCMLLSCLFNLYAVYIMRNAALEEAQAGIKIAGENINNLRYANDTTLMVESEEELKILLMKVKEE</sequence>
<evidence type="ECO:0000313" key="1">
    <source>
        <dbReference type="Ensembl" id="ENSOARP00020043931.1"/>
    </source>
</evidence>
<dbReference type="Ensembl" id="ENSOART00020059131.1">
    <property type="protein sequence ID" value="ENSOARP00020043931.1"/>
    <property type="gene ID" value="ENSOARG00020038908.1"/>
</dbReference>
<organism evidence="1">
    <name type="scientific">Ovis aries</name>
    <name type="common">Sheep</name>
    <dbReference type="NCBI Taxonomy" id="9940"/>
    <lineage>
        <taxon>Eukaryota</taxon>
        <taxon>Metazoa</taxon>
        <taxon>Chordata</taxon>
        <taxon>Craniata</taxon>
        <taxon>Vertebrata</taxon>
        <taxon>Euteleostomi</taxon>
        <taxon>Mammalia</taxon>
        <taxon>Eutheria</taxon>
        <taxon>Laurasiatheria</taxon>
        <taxon>Artiodactyla</taxon>
        <taxon>Ruminantia</taxon>
        <taxon>Pecora</taxon>
        <taxon>Bovidae</taxon>
        <taxon>Caprinae</taxon>
        <taxon>Ovis</taxon>
    </lineage>
</organism>
<protein>
    <submittedName>
        <fullName evidence="1">Uncharacterized protein</fullName>
    </submittedName>
</protein>
<accession>A0AC11DFJ6</accession>
<reference evidence="1" key="3">
    <citation type="submission" date="2025-09" db="UniProtKB">
        <authorList>
            <consortium name="Ensembl"/>
        </authorList>
    </citation>
    <scope>IDENTIFICATION</scope>
</reference>
<reference evidence="1" key="1">
    <citation type="submission" date="2020-11" db="EMBL/GenBank/DDBJ databases">
        <authorList>
            <person name="Davenport K.M."/>
            <person name="Bickhart D.M."/>
            <person name="Smith T.P.L."/>
            <person name="Murdoch B.M."/>
            <person name="Rosen B.D."/>
        </authorList>
    </citation>
    <scope>NUCLEOTIDE SEQUENCE [LARGE SCALE GENOMIC DNA]</scope>
    <source>
        <strain evidence="1">OAR_USU_Benz2616</strain>
    </source>
</reference>
<proteinExistence type="predicted"/>
<name>A0AC11DFJ6_SHEEP</name>
<reference evidence="1" key="2">
    <citation type="submission" date="2025-08" db="UniProtKB">
        <authorList>
            <consortium name="Ensembl"/>
        </authorList>
    </citation>
    <scope>IDENTIFICATION</scope>
</reference>